<evidence type="ECO:0000259" key="4">
    <source>
        <dbReference type="PROSITE" id="PS01124"/>
    </source>
</evidence>
<keyword evidence="2" id="KW-0238">DNA-binding</keyword>
<sequence length="291" mass="33474">MRDFSIIKALVGESVTENELRFVDCYVHPKLGLFIPSVGTCQYAQRQGHTHPSYMITILFSVEESGVTPKISIERNHYLASVISPDVPHTDFSDEFIHYYCILIDRDYFDSQYRLYTAEMPYFNDLQFALCSDILKTLNTFAFEYSKQMPNSDLTLEAQVTVITHWIIRSILGENLDLRMISSNYAVARAQHYMEQHFDKNIAVEDLAGLNHMSSSSFNRIFKNELGVTPIKYLIEIRIEKAKKLLRRNDIPIIEIASRCGFGSSAHFASNFKRLAGVTPSEYRNTYRYGG</sequence>
<dbReference type="Proteomes" id="UP001060164">
    <property type="component" value="Chromosome"/>
</dbReference>
<protein>
    <submittedName>
        <fullName evidence="5">AraC family transcriptional regulator</fullName>
    </submittedName>
</protein>
<proteinExistence type="predicted"/>
<keyword evidence="3" id="KW-0804">Transcription</keyword>
<evidence type="ECO:0000256" key="1">
    <source>
        <dbReference type="ARBA" id="ARBA00023015"/>
    </source>
</evidence>
<evidence type="ECO:0000256" key="3">
    <source>
        <dbReference type="ARBA" id="ARBA00023163"/>
    </source>
</evidence>
<evidence type="ECO:0000256" key="2">
    <source>
        <dbReference type="ARBA" id="ARBA00023125"/>
    </source>
</evidence>
<name>A0ABY5VIW5_9FIRM</name>
<dbReference type="InterPro" id="IPR009057">
    <property type="entry name" value="Homeodomain-like_sf"/>
</dbReference>
<dbReference type="PROSITE" id="PS00041">
    <property type="entry name" value="HTH_ARAC_FAMILY_1"/>
    <property type="match status" value="1"/>
</dbReference>
<dbReference type="SUPFAM" id="SSF46689">
    <property type="entry name" value="Homeodomain-like"/>
    <property type="match status" value="2"/>
</dbReference>
<keyword evidence="6" id="KW-1185">Reference proteome</keyword>
<dbReference type="Gene3D" id="1.10.10.60">
    <property type="entry name" value="Homeodomain-like"/>
    <property type="match status" value="2"/>
</dbReference>
<dbReference type="PROSITE" id="PS01124">
    <property type="entry name" value="HTH_ARAC_FAMILY_2"/>
    <property type="match status" value="1"/>
</dbReference>
<keyword evidence="1" id="KW-0805">Transcription regulation</keyword>
<dbReference type="Pfam" id="PF12833">
    <property type="entry name" value="HTH_18"/>
    <property type="match status" value="1"/>
</dbReference>
<dbReference type="PRINTS" id="PR00032">
    <property type="entry name" value="HTHARAC"/>
</dbReference>
<dbReference type="PANTHER" id="PTHR43280">
    <property type="entry name" value="ARAC-FAMILY TRANSCRIPTIONAL REGULATOR"/>
    <property type="match status" value="1"/>
</dbReference>
<dbReference type="InterPro" id="IPR018060">
    <property type="entry name" value="HTH_AraC"/>
</dbReference>
<organism evidence="5 6">
    <name type="scientific">Ruminococcus gauvreauii</name>
    <dbReference type="NCBI Taxonomy" id="438033"/>
    <lineage>
        <taxon>Bacteria</taxon>
        <taxon>Bacillati</taxon>
        <taxon>Bacillota</taxon>
        <taxon>Clostridia</taxon>
        <taxon>Eubacteriales</taxon>
        <taxon>Oscillospiraceae</taxon>
        <taxon>Ruminococcus</taxon>
    </lineage>
</organism>
<reference evidence="5" key="1">
    <citation type="journal article" date="2022" name="Cell">
        <title>Design, construction, and in vivo augmentation of a complex gut microbiome.</title>
        <authorList>
            <person name="Cheng A.G."/>
            <person name="Ho P.Y."/>
            <person name="Aranda-Diaz A."/>
            <person name="Jain S."/>
            <person name="Yu F.B."/>
            <person name="Meng X."/>
            <person name="Wang M."/>
            <person name="Iakiviak M."/>
            <person name="Nagashima K."/>
            <person name="Zhao A."/>
            <person name="Murugkar P."/>
            <person name="Patil A."/>
            <person name="Atabakhsh K."/>
            <person name="Weakley A."/>
            <person name="Yan J."/>
            <person name="Brumbaugh A.R."/>
            <person name="Higginbottom S."/>
            <person name="Dimas A."/>
            <person name="Shiver A.L."/>
            <person name="Deutschbauer A."/>
            <person name="Neff N."/>
            <person name="Sonnenburg J.L."/>
            <person name="Huang K.C."/>
            <person name="Fischbach M.A."/>
        </authorList>
    </citation>
    <scope>NUCLEOTIDE SEQUENCE</scope>
    <source>
        <strain evidence="5">DSM 19829</strain>
    </source>
</reference>
<dbReference type="EMBL" id="CP102290">
    <property type="protein sequence ID" value="UWP59478.1"/>
    <property type="molecule type" value="Genomic_DNA"/>
</dbReference>
<feature type="domain" description="HTH araC/xylS-type" evidence="4">
    <location>
        <begin position="188"/>
        <end position="286"/>
    </location>
</feature>
<dbReference type="RefSeq" id="WP_148511896.1">
    <property type="nucleotide sequence ID" value="NZ_CABLBR010000005.1"/>
</dbReference>
<gene>
    <name evidence="5" type="ORF">NQ502_19310</name>
</gene>
<dbReference type="InterPro" id="IPR020449">
    <property type="entry name" value="Tscrpt_reg_AraC-type_HTH"/>
</dbReference>
<dbReference type="InterPro" id="IPR018062">
    <property type="entry name" value="HTH_AraC-typ_CS"/>
</dbReference>
<accession>A0ABY5VIW5</accession>
<evidence type="ECO:0000313" key="6">
    <source>
        <dbReference type="Proteomes" id="UP001060164"/>
    </source>
</evidence>
<dbReference type="SMART" id="SM00342">
    <property type="entry name" value="HTH_ARAC"/>
    <property type="match status" value="1"/>
</dbReference>
<evidence type="ECO:0000313" key="5">
    <source>
        <dbReference type="EMBL" id="UWP59478.1"/>
    </source>
</evidence>
<dbReference type="PANTHER" id="PTHR43280:SF28">
    <property type="entry name" value="HTH-TYPE TRANSCRIPTIONAL ACTIVATOR RHAS"/>
    <property type="match status" value="1"/>
</dbReference>